<sequence length="54" mass="6421">MYRIVAISNNVRAIIAMNEQEMIFDTYQEAEKYLLEAKDILILPDNYNLKIEKQ</sequence>
<name>A0A1M5RD80_9BACI</name>
<gene>
    <name evidence="1" type="ORF">SAMN05421807_105111</name>
</gene>
<evidence type="ECO:0000313" key="2">
    <source>
        <dbReference type="Proteomes" id="UP000184079"/>
    </source>
</evidence>
<protein>
    <submittedName>
        <fullName evidence="1">Uncharacterized protein</fullName>
    </submittedName>
</protein>
<evidence type="ECO:0000313" key="1">
    <source>
        <dbReference type="EMBL" id="SHH24148.1"/>
    </source>
</evidence>
<dbReference type="AlphaFoldDB" id="A0A1M5RD80"/>
<organism evidence="1 2">
    <name type="scientific">Virgibacillus chiguensis</name>
    <dbReference type="NCBI Taxonomy" id="411959"/>
    <lineage>
        <taxon>Bacteria</taxon>
        <taxon>Bacillati</taxon>
        <taxon>Bacillota</taxon>
        <taxon>Bacilli</taxon>
        <taxon>Bacillales</taxon>
        <taxon>Bacillaceae</taxon>
        <taxon>Virgibacillus</taxon>
    </lineage>
</organism>
<keyword evidence="2" id="KW-1185">Reference proteome</keyword>
<accession>A0A1M5RD80</accession>
<dbReference type="EMBL" id="FQXD01000005">
    <property type="protein sequence ID" value="SHH24148.1"/>
    <property type="molecule type" value="Genomic_DNA"/>
</dbReference>
<dbReference type="RefSeq" id="WP_162985905.1">
    <property type="nucleotide sequence ID" value="NZ_FQXD01000005.1"/>
</dbReference>
<dbReference type="Proteomes" id="UP000184079">
    <property type="component" value="Unassembled WGS sequence"/>
</dbReference>
<proteinExistence type="predicted"/>
<reference evidence="2" key="1">
    <citation type="submission" date="2016-11" db="EMBL/GenBank/DDBJ databases">
        <authorList>
            <person name="Varghese N."/>
            <person name="Submissions S."/>
        </authorList>
    </citation>
    <scope>NUCLEOTIDE SEQUENCE [LARGE SCALE GENOMIC DNA]</scope>
    <source>
        <strain evidence="2">CGMCC 1.6496</strain>
    </source>
</reference>